<accession>A0A142KCE4</accession>
<feature type="transmembrane region" description="Helical" evidence="1">
    <location>
        <begin position="12"/>
        <end position="40"/>
    </location>
</feature>
<evidence type="ECO:0000313" key="3">
    <source>
        <dbReference type="Proteomes" id="UP000222479"/>
    </source>
</evidence>
<proteinExistence type="predicted"/>
<sequence length="50" mass="5464">MVPCTKQRRQRLNTLIAICIAAAWGLVVGGICVGSILWAMHAEDKLKNGR</sequence>
<organism evidence="2 3">
    <name type="scientific">Gordonia phage Benczkowski14</name>
    <dbReference type="NCBI Taxonomy" id="1821550"/>
    <lineage>
        <taxon>Viruses</taxon>
        <taxon>Duplodnaviria</taxon>
        <taxon>Heunggongvirae</taxon>
        <taxon>Uroviricota</taxon>
        <taxon>Caudoviricetes</taxon>
        <taxon>Demosthenesvirus</taxon>
        <taxon>Demosthenesvirus katyusha</taxon>
    </lineage>
</organism>
<name>A0A142KCE4_9CAUD</name>
<keyword evidence="1" id="KW-1133">Transmembrane helix</keyword>
<gene>
    <name evidence="2" type="primary">67</name>
    <name evidence="2" type="ORF">SEA_BENCZKOWSKI14_67</name>
</gene>
<reference evidence="2 3" key="1">
    <citation type="submission" date="2016-03" db="EMBL/GenBank/DDBJ databases">
        <authorList>
            <person name="Benczkowski M.S."/>
            <person name="Hwang M."/>
            <person name="Kruczek E."/>
            <person name="Lin L."/>
            <person name="Milliken K.A."/>
            <person name="Toner C.L."/>
            <person name="Furbee E.C."/>
            <person name="Grubb S.R."/>
            <person name="Warner M.H."/>
            <person name="Montgomery M.T."/>
            <person name="Garlena R.A."/>
            <person name="Russell D.A."/>
            <person name="Pope W.H."/>
            <person name="Jacobs-Sera D."/>
            <person name="Hendrix R.W."/>
            <person name="Hatfull G.F."/>
        </authorList>
    </citation>
    <scope>NUCLEOTIDE SEQUENCE [LARGE SCALE GENOMIC DNA]</scope>
</reference>
<evidence type="ECO:0000256" key="1">
    <source>
        <dbReference type="SAM" id="Phobius"/>
    </source>
</evidence>
<dbReference type="EMBL" id="KU963262">
    <property type="protein sequence ID" value="AMS03777.1"/>
    <property type="molecule type" value="Genomic_DNA"/>
</dbReference>
<protein>
    <submittedName>
        <fullName evidence="2">Uncharacterized protein</fullName>
    </submittedName>
</protein>
<dbReference type="Proteomes" id="UP000222479">
    <property type="component" value="Segment"/>
</dbReference>
<evidence type="ECO:0000313" key="2">
    <source>
        <dbReference type="EMBL" id="AMS03777.1"/>
    </source>
</evidence>
<keyword evidence="1" id="KW-0472">Membrane</keyword>
<keyword evidence="1" id="KW-0812">Transmembrane</keyword>